<name>X0YP26_9ZZZZ</name>
<dbReference type="AlphaFoldDB" id="X0YP26"/>
<feature type="non-terminal residue" evidence="1">
    <location>
        <position position="1"/>
    </location>
</feature>
<gene>
    <name evidence="1" type="ORF">S01H1_79080</name>
</gene>
<evidence type="ECO:0000313" key="1">
    <source>
        <dbReference type="EMBL" id="GAG50218.1"/>
    </source>
</evidence>
<accession>X0YP26</accession>
<dbReference type="EMBL" id="BARS01053275">
    <property type="protein sequence ID" value="GAG50218.1"/>
    <property type="molecule type" value="Genomic_DNA"/>
</dbReference>
<protein>
    <submittedName>
        <fullName evidence="1">Uncharacterized protein</fullName>
    </submittedName>
</protein>
<reference evidence="1" key="1">
    <citation type="journal article" date="2014" name="Front. Microbiol.">
        <title>High frequency of phylogenetically diverse reductive dehalogenase-homologous genes in deep subseafloor sedimentary metagenomes.</title>
        <authorList>
            <person name="Kawai M."/>
            <person name="Futagami T."/>
            <person name="Toyoda A."/>
            <person name="Takaki Y."/>
            <person name="Nishi S."/>
            <person name="Hori S."/>
            <person name="Arai W."/>
            <person name="Tsubouchi T."/>
            <person name="Morono Y."/>
            <person name="Uchiyama I."/>
            <person name="Ito T."/>
            <person name="Fujiyama A."/>
            <person name="Inagaki F."/>
            <person name="Takami H."/>
        </authorList>
    </citation>
    <scope>NUCLEOTIDE SEQUENCE</scope>
    <source>
        <strain evidence="1">Expedition CK06-06</strain>
    </source>
</reference>
<sequence>ATQDRDDFVNEKTAAFFTDWFATVSGYDIALDDMTAALEAMDNLKVAFESARSKLQIVRMR</sequence>
<organism evidence="1">
    <name type="scientific">marine sediment metagenome</name>
    <dbReference type="NCBI Taxonomy" id="412755"/>
    <lineage>
        <taxon>unclassified sequences</taxon>
        <taxon>metagenomes</taxon>
        <taxon>ecological metagenomes</taxon>
    </lineage>
</organism>
<comment type="caution">
    <text evidence="1">The sequence shown here is derived from an EMBL/GenBank/DDBJ whole genome shotgun (WGS) entry which is preliminary data.</text>
</comment>
<proteinExistence type="predicted"/>